<evidence type="ECO:0008006" key="3">
    <source>
        <dbReference type="Google" id="ProtNLM"/>
    </source>
</evidence>
<dbReference type="AlphaFoldDB" id="A0A8H9MWG0"/>
<keyword evidence="1" id="KW-0812">Transmembrane</keyword>
<protein>
    <recommendedName>
        <fullName evidence="3">Phage abortive infection protein</fullName>
    </recommendedName>
</protein>
<gene>
    <name evidence="2" type="ORF">I7730_06470</name>
</gene>
<reference evidence="2" key="2">
    <citation type="submission" date="2019-01" db="EMBL/GenBank/DDBJ databases">
        <authorList>
            <consortium name="NCBI Pathogen Detection Project"/>
        </authorList>
    </citation>
    <scope>NUCLEOTIDE SEQUENCE</scope>
    <source>
        <strain evidence="2">BCW_3452</strain>
    </source>
</reference>
<dbReference type="Proteomes" id="UP000863257">
    <property type="component" value="Unassembled WGS sequence"/>
</dbReference>
<accession>A0A8H9MWG0</accession>
<feature type="transmembrane region" description="Helical" evidence="1">
    <location>
        <begin position="46"/>
        <end position="64"/>
    </location>
</feature>
<feature type="transmembrane region" description="Helical" evidence="1">
    <location>
        <begin position="7"/>
        <end position="26"/>
    </location>
</feature>
<sequence length="253" mass="29635">MKNKHLLLIAGLIYLLVSGIYIGHFVFRLNYVVSNDPAVWGQLGDYLGGVLNPALSFISIFLLIKSLKLQFDANQTLTEEREENKLNEKRRTFENLFFNLIESRRMHFDNFQVDYVEGEQELFCRKGEAVTLVDEDLHEIYERYVGFLARKNATDYVKNIDSNDSIYNIVRSFYVIVKITNEKLSDTEGFSEKDRKSYISTLIHMTDLSELHLIMIAMQFLPYYPVKYLKENDEFNHVLSDVKLSYANYKKST</sequence>
<reference evidence="2" key="1">
    <citation type="journal article" date="2018" name="Genome Biol.">
        <title>SKESA: strategic k-mer extension for scrupulous assemblies.</title>
        <authorList>
            <person name="Souvorov A."/>
            <person name="Agarwala R."/>
            <person name="Lipman D.J."/>
        </authorList>
    </citation>
    <scope>NUCLEOTIDE SEQUENCE</scope>
    <source>
        <strain evidence="2">BCW_3452</strain>
    </source>
</reference>
<evidence type="ECO:0000256" key="1">
    <source>
        <dbReference type="SAM" id="Phobius"/>
    </source>
</evidence>
<keyword evidence="1" id="KW-1133">Transmembrane helix</keyword>
<comment type="caution">
    <text evidence="2">The sequence shown here is derived from an EMBL/GenBank/DDBJ whole genome shotgun (WGS) entry which is preliminary data.</text>
</comment>
<proteinExistence type="predicted"/>
<organism evidence="2">
    <name type="scientific">Vibrio vulnificus</name>
    <dbReference type="NCBI Taxonomy" id="672"/>
    <lineage>
        <taxon>Bacteria</taxon>
        <taxon>Pseudomonadati</taxon>
        <taxon>Pseudomonadota</taxon>
        <taxon>Gammaproteobacteria</taxon>
        <taxon>Vibrionales</taxon>
        <taxon>Vibrionaceae</taxon>
        <taxon>Vibrio</taxon>
    </lineage>
</organism>
<evidence type="ECO:0000313" key="2">
    <source>
        <dbReference type="EMBL" id="HAS8539427.1"/>
    </source>
</evidence>
<name>A0A8H9MWG0_VIBVL</name>
<dbReference type="EMBL" id="DACRBY010000006">
    <property type="protein sequence ID" value="HAS8539427.1"/>
    <property type="molecule type" value="Genomic_DNA"/>
</dbReference>
<keyword evidence="1" id="KW-0472">Membrane</keyword>